<sequence length="109" mass="12776">CELNGSRYVQNKCSECGDGRKIFALNNMPKLHELTGQITAKELRKVYDKKSLYRGNIIYKLTVLLDNKKGGDFIFVYPNLVGAEILRTIEQSHYIDKRYLFWCEKKPKR</sequence>
<proteinExistence type="predicted"/>
<evidence type="ECO:0000313" key="2">
    <source>
        <dbReference type="Proteomes" id="UP000789901"/>
    </source>
</evidence>
<dbReference type="EMBL" id="CAJVQB010158790">
    <property type="protein sequence ID" value="CAG8856329.1"/>
    <property type="molecule type" value="Genomic_DNA"/>
</dbReference>
<gene>
    <name evidence="1" type="ORF">GMARGA_LOCUS45150</name>
</gene>
<keyword evidence="2" id="KW-1185">Reference proteome</keyword>
<accession>A0ABN7XQH7</accession>
<feature type="non-terminal residue" evidence="1">
    <location>
        <position position="1"/>
    </location>
</feature>
<reference evidence="1 2" key="1">
    <citation type="submission" date="2021-06" db="EMBL/GenBank/DDBJ databases">
        <authorList>
            <person name="Kallberg Y."/>
            <person name="Tangrot J."/>
            <person name="Rosling A."/>
        </authorList>
    </citation>
    <scope>NUCLEOTIDE SEQUENCE [LARGE SCALE GENOMIC DNA]</scope>
    <source>
        <strain evidence="1 2">120-4 pot B 10/14</strain>
    </source>
</reference>
<name>A0ABN7XQH7_GIGMA</name>
<protein>
    <submittedName>
        <fullName evidence="1">15105_t:CDS:1</fullName>
    </submittedName>
</protein>
<evidence type="ECO:0000313" key="1">
    <source>
        <dbReference type="EMBL" id="CAG8856329.1"/>
    </source>
</evidence>
<dbReference type="Proteomes" id="UP000789901">
    <property type="component" value="Unassembled WGS sequence"/>
</dbReference>
<organism evidence="1 2">
    <name type="scientific">Gigaspora margarita</name>
    <dbReference type="NCBI Taxonomy" id="4874"/>
    <lineage>
        <taxon>Eukaryota</taxon>
        <taxon>Fungi</taxon>
        <taxon>Fungi incertae sedis</taxon>
        <taxon>Mucoromycota</taxon>
        <taxon>Glomeromycotina</taxon>
        <taxon>Glomeromycetes</taxon>
        <taxon>Diversisporales</taxon>
        <taxon>Gigasporaceae</taxon>
        <taxon>Gigaspora</taxon>
    </lineage>
</organism>
<comment type="caution">
    <text evidence="1">The sequence shown here is derived from an EMBL/GenBank/DDBJ whole genome shotgun (WGS) entry which is preliminary data.</text>
</comment>